<evidence type="ECO:0000259" key="1">
    <source>
        <dbReference type="PROSITE" id="PS50987"/>
    </source>
</evidence>
<dbReference type="AlphaFoldDB" id="H1YIF1"/>
<dbReference type="PROSITE" id="PS50987">
    <property type="entry name" value="HTH_ARSR_2"/>
    <property type="match status" value="1"/>
</dbReference>
<dbReference type="SUPFAM" id="SSF46785">
    <property type="entry name" value="Winged helix' DNA-binding domain"/>
    <property type="match status" value="1"/>
</dbReference>
<dbReference type="RefSeq" id="WP_008508057.1">
    <property type="nucleotide sequence ID" value="NZ_CM001403.1"/>
</dbReference>
<dbReference type="InterPro" id="IPR001845">
    <property type="entry name" value="HTH_ArsR_DNA-bd_dom"/>
</dbReference>
<dbReference type="Gene3D" id="1.10.10.10">
    <property type="entry name" value="Winged helix-like DNA-binding domain superfamily/Winged helix DNA-binding domain"/>
    <property type="match status" value="1"/>
</dbReference>
<dbReference type="HOGENOM" id="CLU_2180888_0_0_10"/>
<dbReference type="Proteomes" id="UP000002774">
    <property type="component" value="Chromosome"/>
</dbReference>
<name>H1YIF1_9SPHI</name>
<reference evidence="2" key="1">
    <citation type="submission" date="2011-09" db="EMBL/GenBank/DDBJ databases">
        <title>The permanent draft genome of Mucilaginibacter paludis DSM 18603.</title>
        <authorList>
            <consortium name="US DOE Joint Genome Institute (JGI-PGF)"/>
            <person name="Lucas S."/>
            <person name="Han J."/>
            <person name="Lapidus A."/>
            <person name="Bruce D."/>
            <person name="Goodwin L."/>
            <person name="Pitluck S."/>
            <person name="Peters L."/>
            <person name="Kyrpides N."/>
            <person name="Mavromatis K."/>
            <person name="Ivanova N."/>
            <person name="Mikhailova N."/>
            <person name="Held B."/>
            <person name="Detter J.C."/>
            <person name="Tapia R."/>
            <person name="Han C."/>
            <person name="Land M."/>
            <person name="Hauser L."/>
            <person name="Markowitz V."/>
            <person name="Cheng J.-F."/>
            <person name="Hugenholtz P."/>
            <person name="Woyke T."/>
            <person name="Wu D."/>
            <person name="Tindall B."/>
            <person name="Brambilla E."/>
            <person name="Klenk H.-P."/>
            <person name="Eisen J.A."/>
        </authorList>
    </citation>
    <scope>NUCLEOTIDE SEQUENCE [LARGE SCALE GENOMIC DNA]</scope>
    <source>
        <strain evidence="2">DSM 18603</strain>
    </source>
</reference>
<protein>
    <submittedName>
        <fullName evidence="2">ArsR family transcriptional regulator</fullName>
    </submittedName>
</protein>
<keyword evidence="3" id="KW-1185">Reference proteome</keyword>
<dbReference type="InterPro" id="IPR036388">
    <property type="entry name" value="WH-like_DNA-bd_sf"/>
</dbReference>
<evidence type="ECO:0000313" key="3">
    <source>
        <dbReference type="Proteomes" id="UP000002774"/>
    </source>
</evidence>
<feature type="domain" description="HTH arsR-type" evidence="1">
    <location>
        <begin position="7"/>
        <end position="102"/>
    </location>
</feature>
<sequence>MNFEKLTIVESDSELSNFARALAIPVRIAIIRILIINGTWVAPDVFAELQLGTVTIDRHLKAMVLLKIIKEKHYNRKIYYSINEAIFIKISNEFMALFNFFKTSCVKPE</sequence>
<evidence type="ECO:0000313" key="2">
    <source>
        <dbReference type="EMBL" id="EHQ27564.1"/>
    </source>
</evidence>
<dbReference type="eggNOG" id="COG0640">
    <property type="taxonomic scope" value="Bacteria"/>
</dbReference>
<dbReference type="EMBL" id="CM001403">
    <property type="protein sequence ID" value="EHQ27564.1"/>
    <property type="molecule type" value="Genomic_DNA"/>
</dbReference>
<organism evidence="2 3">
    <name type="scientific">Mucilaginibacter paludis DSM 18603</name>
    <dbReference type="NCBI Taxonomy" id="714943"/>
    <lineage>
        <taxon>Bacteria</taxon>
        <taxon>Pseudomonadati</taxon>
        <taxon>Bacteroidota</taxon>
        <taxon>Sphingobacteriia</taxon>
        <taxon>Sphingobacteriales</taxon>
        <taxon>Sphingobacteriaceae</taxon>
        <taxon>Mucilaginibacter</taxon>
    </lineage>
</organism>
<dbReference type="STRING" id="714943.Mucpa_3465"/>
<dbReference type="InterPro" id="IPR036390">
    <property type="entry name" value="WH_DNA-bd_sf"/>
</dbReference>
<proteinExistence type="predicted"/>
<accession>H1YIF1</accession>
<gene>
    <name evidence="2" type="ORF">Mucpa_3465</name>
</gene>
<dbReference type="GO" id="GO:0003700">
    <property type="term" value="F:DNA-binding transcription factor activity"/>
    <property type="evidence" value="ECO:0007669"/>
    <property type="project" value="InterPro"/>
</dbReference>